<proteinExistence type="predicted"/>
<protein>
    <submittedName>
        <fullName evidence="2">Uncharacterized protein</fullName>
    </submittedName>
</protein>
<evidence type="ECO:0000313" key="2">
    <source>
        <dbReference type="EMBL" id="MBX64759.1"/>
    </source>
</evidence>
<reference evidence="2" key="1">
    <citation type="submission" date="2018-02" db="EMBL/GenBank/DDBJ databases">
        <title>Rhizophora mucronata_Transcriptome.</title>
        <authorList>
            <person name="Meera S.P."/>
            <person name="Sreeshan A."/>
            <person name="Augustine A."/>
        </authorList>
    </citation>
    <scope>NUCLEOTIDE SEQUENCE</scope>
    <source>
        <tissue evidence="2">Leaf</tissue>
    </source>
</reference>
<feature type="region of interest" description="Disordered" evidence="1">
    <location>
        <begin position="58"/>
        <end position="80"/>
    </location>
</feature>
<sequence>MRLLTGADSLQSSSSSSSSYLTPSLPTSQIGKVLVITKVRPRNSKHSLKNGITRAIALSENPRKRHLHLETEHKSKHTEK</sequence>
<dbReference type="EMBL" id="GGEC01084275">
    <property type="protein sequence ID" value="MBX64759.1"/>
    <property type="molecule type" value="Transcribed_RNA"/>
</dbReference>
<feature type="compositionally biased region" description="Low complexity" evidence="1">
    <location>
        <begin position="9"/>
        <end position="25"/>
    </location>
</feature>
<name>A0A2P2QCU3_RHIMU</name>
<organism evidence="2">
    <name type="scientific">Rhizophora mucronata</name>
    <name type="common">Asiatic mangrove</name>
    <dbReference type="NCBI Taxonomy" id="61149"/>
    <lineage>
        <taxon>Eukaryota</taxon>
        <taxon>Viridiplantae</taxon>
        <taxon>Streptophyta</taxon>
        <taxon>Embryophyta</taxon>
        <taxon>Tracheophyta</taxon>
        <taxon>Spermatophyta</taxon>
        <taxon>Magnoliopsida</taxon>
        <taxon>eudicotyledons</taxon>
        <taxon>Gunneridae</taxon>
        <taxon>Pentapetalae</taxon>
        <taxon>rosids</taxon>
        <taxon>fabids</taxon>
        <taxon>Malpighiales</taxon>
        <taxon>Rhizophoraceae</taxon>
        <taxon>Rhizophora</taxon>
    </lineage>
</organism>
<feature type="compositionally biased region" description="Basic and acidic residues" evidence="1">
    <location>
        <begin position="68"/>
        <end position="80"/>
    </location>
</feature>
<evidence type="ECO:0000256" key="1">
    <source>
        <dbReference type="SAM" id="MobiDB-lite"/>
    </source>
</evidence>
<accession>A0A2P2QCU3</accession>
<dbReference type="AlphaFoldDB" id="A0A2P2QCU3"/>
<feature type="region of interest" description="Disordered" evidence="1">
    <location>
        <begin position="1"/>
        <end position="25"/>
    </location>
</feature>